<evidence type="ECO:0000256" key="1">
    <source>
        <dbReference type="SAM" id="MobiDB-lite"/>
    </source>
</evidence>
<proteinExistence type="predicted"/>
<dbReference type="AlphaFoldDB" id="A0A9P6RE44"/>
<organism evidence="2 3">
    <name type="scientific">Dissophora globulifera</name>
    <dbReference type="NCBI Taxonomy" id="979702"/>
    <lineage>
        <taxon>Eukaryota</taxon>
        <taxon>Fungi</taxon>
        <taxon>Fungi incertae sedis</taxon>
        <taxon>Mucoromycota</taxon>
        <taxon>Mortierellomycotina</taxon>
        <taxon>Mortierellomycetes</taxon>
        <taxon>Mortierellales</taxon>
        <taxon>Mortierellaceae</taxon>
        <taxon>Dissophora</taxon>
    </lineage>
</organism>
<accession>A0A9P6RE44</accession>
<dbReference type="Proteomes" id="UP000738325">
    <property type="component" value="Unassembled WGS sequence"/>
</dbReference>
<gene>
    <name evidence="2" type="ORF">BGZ99_005714</name>
</gene>
<protein>
    <submittedName>
        <fullName evidence="2">Uncharacterized protein</fullName>
    </submittedName>
</protein>
<dbReference type="EMBL" id="JAAAIP010000375">
    <property type="protein sequence ID" value="KAG0318368.1"/>
    <property type="molecule type" value="Genomic_DNA"/>
</dbReference>
<feature type="compositionally biased region" description="Polar residues" evidence="1">
    <location>
        <begin position="107"/>
        <end position="122"/>
    </location>
</feature>
<reference evidence="2" key="1">
    <citation type="journal article" date="2020" name="Fungal Divers.">
        <title>Resolving the Mortierellaceae phylogeny through synthesis of multi-gene phylogenetics and phylogenomics.</title>
        <authorList>
            <person name="Vandepol N."/>
            <person name="Liber J."/>
            <person name="Desiro A."/>
            <person name="Na H."/>
            <person name="Kennedy M."/>
            <person name="Barry K."/>
            <person name="Grigoriev I.V."/>
            <person name="Miller A.N."/>
            <person name="O'Donnell K."/>
            <person name="Stajich J.E."/>
            <person name="Bonito G."/>
        </authorList>
    </citation>
    <scope>NUCLEOTIDE SEQUENCE</scope>
    <source>
        <strain evidence="2">REB-010B</strain>
    </source>
</reference>
<evidence type="ECO:0000313" key="2">
    <source>
        <dbReference type="EMBL" id="KAG0318368.1"/>
    </source>
</evidence>
<feature type="region of interest" description="Disordered" evidence="1">
    <location>
        <begin position="64"/>
        <end position="122"/>
    </location>
</feature>
<feature type="region of interest" description="Disordered" evidence="1">
    <location>
        <begin position="1"/>
        <end position="26"/>
    </location>
</feature>
<evidence type="ECO:0000313" key="3">
    <source>
        <dbReference type="Proteomes" id="UP000738325"/>
    </source>
</evidence>
<comment type="caution">
    <text evidence="2">The sequence shown here is derived from an EMBL/GenBank/DDBJ whole genome shotgun (WGS) entry which is preliminary data.</text>
</comment>
<name>A0A9P6RE44_9FUNG</name>
<keyword evidence="3" id="KW-1185">Reference proteome</keyword>
<sequence>MDSGVQQFFLEDPTSHGTLDDTSESGRADLKKRLRSVMHAIFYKTLNYRPATISNAGSLPHPVERVLPRAAPPPPFLLPSGEEQVQEKLVESQPSSSSCDDQDEDNLSATQTSSETSLHTSLGTTKTVPVIALIEMVPPRALARSAVERLHMKCYDDSPTVENNDDDTLMGAGSQKSGAFTNMLLTLTQEKSASDHRYFEGMREKQRFKARQNDTQIAIVERVMEEQRRAKEEDFA</sequence>